<evidence type="ECO:0000256" key="1">
    <source>
        <dbReference type="ARBA" id="ARBA00006432"/>
    </source>
</evidence>
<dbReference type="Pfam" id="PF16177">
    <property type="entry name" value="ACAS_N"/>
    <property type="match status" value="1"/>
</dbReference>
<sequence>MESSYQSVYEASCREPERFWLQAAAAVDWDVAPRQALDDSAAPLYRWFPDGMLNTSVNALDRHVAAGRGDATALVYDSAMLGTRRSYSYAELLREVELFAGVLAARGIGRGDRVVIYLPMVPEAIVAMLATARLGAVHSVVFGGFAPRELAARIDDARPAAIVTCSGGIEPSRRIEYLPAVAEALALAGHRVSDVIVKARAGFQHTVDEYRGSQAAGTAHADSTAHAVQWHDWDRLAAEAEPAGPVSVAATDPLYILYTSGTTGAPKGVVRDNGSHAVALAWSMKHIYDVGPGDVMFTASDVGWVVGHSYIVYGPLLAGATTVLYEGKPVGTPDAGAFWRVVQDHKVNVLFTAPTALRAIRRADPEGALVKDYDISSLRTLFAAGERLDPETCQWAGAALGVPVIDHWWQTETGWAIAANPVGLEQLPLKPGSPSVPVPGYQVMVLDGAGEPVPAGVEGNIVIKLPLPPGTLATLWGNDERFIQSYLAIFDGYYTTGDSGYLDEDGYLFVMGRTDDVINVSGHRLSTGAMEQAVAMHPSVAECAVIGVADPLKGQRPSGYVVLKQGADIGEAQLRQELVALVRSHIGPVADFKDVQVVQALPKTRSGKILRKTMRQMADGDEYSVPSTIEDPSVLEDLLRVLRP</sequence>
<dbReference type="InterPro" id="IPR020845">
    <property type="entry name" value="AMP-binding_CS"/>
</dbReference>
<comment type="similarity">
    <text evidence="1">Belongs to the ATP-dependent AMP-binding enzyme family.</text>
</comment>
<dbReference type="Pfam" id="PF00501">
    <property type="entry name" value="AMP-binding"/>
    <property type="match status" value="1"/>
</dbReference>
<evidence type="ECO:0000313" key="6">
    <source>
        <dbReference type="Proteomes" id="UP001165368"/>
    </source>
</evidence>
<dbReference type="Gene3D" id="3.40.50.12780">
    <property type="entry name" value="N-terminal domain of ligase-like"/>
    <property type="match status" value="1"/>
</dbReference>
<protein>
    <submittedName>
        <fullName evidence="5">AMP-binding protein</fullName>
    </submittedName>
</protein>
<dbReference type="PANTHER" id="PTHR43347">
    <property type="entry name" value="ACYL-COA SYNTHETASE"/>
    <property type="match status" value="1"/>
</dbReference>
<dbReference type="SUPFAM" id="SSF56801">
    <property type="entry name" value="Acetyl-CoA synthetase-like"/>
    <property type="match status" value="1"/>
</dbReference>
<feature type="domain" description="AMP-dependent synthetase/ligase" evidence="2">
    <location>
        <begin position="63"/>
        <end position="465"/>
    </location>
</feature>
<dbReference type="InterPro" id="IPR032387">
    <property type="entry name" value="ACAS_N"/>
</dbReference>
<dbReference type="PANTHER" id="PTHR43347:SF3">
    <property type="entry name" value="ACYL-COA SYNTHETASE SHORT-CHAIN FAMILY MEMBER 3, MITOCHONDRIAL"/>
    <property type="match status" value="1"/>
</dbReference>
<feature type="domain" description="AMP-binding enzyme C-terminal" evidence="3">
    <location>
        <begin position="530"/>
        <end position="608"/>
    </location>
</feature>
<evidence type="ECO:0000259" key="3">
    <source>
        <dbReference type="Pfam" id="PF13193"/>
    </source>
</evidence>
<dbReference type="InterPro" id="IPR000873">
    <property type="entry name" value="AMP-dep_synth/lig_dom"/>
</dbReference>
<evidence type="ECO:0000313" key="5">
    <source>
        <dbReference type="EMBL" id="MCG2623810.1"/>
    </source>
</evidence>
<dbReference type="Gene3D" id="3.30.300.30">
    <property type="match status" value="1"/>
</dbReference>
<name>A0ABS9LAX6_9MICC</name>
<evidence type="ECO:0000259" key="2">
    <source>
        <dbReference type="Pfam" id="PF00501"/>
    </source>
</evidence>
<dbReference type="Proteomes" id="UP001165368">
    <property type="component" value="Unassembled WGS sequence"/>
</dbReference>
<reference evidence="5" key="1">
    <citation type="submission" date="2022-01" db="EMBL/GenBank/DDBJ databases">
        <authorList>
            <person name="Jo J.-H."/>
            <person name="Im W.-T."/>
        </authorList>
    </citation>
    <scope>NUCLEOTIDE SEQUENCE</scope>
    <source>
        <strain evidence="5">I2-34</strain>
    </source>
</reference>
<keyword evidence="6" id="KW-1185">Reference proteome</keyword>
<gene>
    <name evidence="5" type="ORF">LVY72_18100</name>
</gene>
<evidence type="ECO:0000259" key="4">
    <source>
        <dbReference type="Pfam" id="PF16177"/>
    </source>
</evidence>
<comment type="caution">
    <text evidence="5">The sequence shown here is derived from an EMBL/GenBank/DDBJ whole genome shotgun (WGS) entry which is preliminary data.</text>
</comment>
<organism evidence="5 6">
    <name type="scientific">Arthrobacter hankyongi</name>
    <dbReference type="NCBI Taxonomy" id="2904801"/>
    <lineage>
        <taxon>Bacteria</taxon>
        <taxon>Bacillati</taxon>
        <taxon>Actinomycetota</taxon>
        <taxon>Actinomycetes</taxon>
        <taxon>Micrococcales</taxon>
        <taxon>Micrococcaceae</taxon>
        <taxon>Arthrobacter</taxon>
    </lineage>
</organism>
<dbReference type="InterPro" id="IPR045851">
    <property type="entry name" value="AMP-bd_C_sf"/>
</dbReference>
<dbReference type="EMBL" id="JAKLTQ010000017">
    <property type="protein sequence ID" value="MCG2623810.1"/>
    <property type="molecule type" value="Genomic_DNA"/>
</dbReference>
<feature type="domain" description="Acetyl-coenzyme A synthetase N-terminal" evidence="4">
    <location>
        <begin position="5"/>
        <end position="59"/>
    </location>
</feature>
<dbReference type="Pfam" id="PF13193">
    <property type="entry name" value="AMP-binding_C"/>
    <property type="match status" value="1"/>
</dbReference>
<dbReference type="PROSITE" id="PS00455">
    <property type="entry name" value="AMP_BINDING"/>
    <property type="match status" value="1"/>
</dbReference>
<proteinExistence type="inferred from homology"/>
<dbReference type="InterPro" id="IPR042099">
    <property type="entry name" value="ANL_N_sf"/>
</dbReference>
<accession>A0ABS9LAX6</accession>
<dbReference type="InterPro" id="IPR025110">
    <property type="entry name" value="AMP-bd_C"/>
</dbReference>
<dbReference type="RefSeq" id="WP_237824154.1">
    <property type="nucleotide sequence ID" value="NZ_JAKLTQ010000017.1"/>
</dbReference>